<organism evidence="2 3">
    <name type="scientific">Candidatus Lambdaproteobacteria bacterium RIFOXYD2_FULL_50_16</name>
    <dbReference type="NCBI Taxonomy" id="1817772"/>
    <lineage>
        <taxon>Bacteria</taxon>
        <taxon>Pseudomonadati</taxon>
        <taxon>Pseudomonadota</taxon>
        <taxon>Candidatus Lambdaproteobacteria</taxon>
    </lineage>
</organism>
<gene>
    <name evidence="2" type="ORF">A2527_08845</name>
</gene>
<dbReference type="EMBL" id="MFNE01000026">
    <property type="protein sequence ID" value="OGG95267.1"/>
    <property type="molecule type" value="Genomic_DNA"/>
</dbReference>
<sequence length="87" mass="9843">MKKKLVITAGLLLGLYTNLLAVELAEFEKCNNVHRRYCQPGAHEDKTNEELLNTKKKGYKVTIPMIRYVAQKYSPNFNPAPIPATPP</sequence>
<feature type="chain" id="PRO_5009524619" evidence="1">
    <location>
        <begin position="22"/>
        <end position="87"/>
    </location>
</feature>
<dbReference type="Proteomes" id="UP000178449">
    <property type="component" value="Unassembled WGS sequence"/>
</dbReference>
<evidence type="ECO:0000313" key="3">
    <source>
        <dbReference type="Proteomes" id="UP000178449"/>
    </source>
</evidence>
<comment type="caution">
    <text evidence="2">The sequence shown here is derived from an EMBL/GenBank/DDBJ whole genome shotgun (WGS) entry which is preliminary data.</text>
</comment>
<keyword evidence="1" id="KW-0732">Signal</keyword>
<evidence type="ECO:0000313" key="2">
    <source>
        <dbReference type="EMBL" id="OGG95267.1"/>
    </source>
</evidence>
<proteinExistence type="predicted"/>
<protein>
    <submittedName>
        <fullName evidence="2">Uncharacterized protein</fullName>
    </submittedName>
</protein>
<feature type="signal peptide" evidence="1">
    <location>
        <begin position="1"/>
        <end position="21"/>
    </location>
</feature>
<evidence type="ECO:0000256" key="1">
    <source>
        <dbReference type="SAM" id="SignalP"/>
    </source>
</evidence>
<name>A0A1F6GAY0_9PROT</name>
<dbReference type="AlphaFoldDB" id="A0A1F6GAY0"/>
<accession>A0A1F6GAY0</accession>
<reference evidence="2 3" key="1">
    <citation type="journal article" date="2016" name="Nat. Commun.">
        <title>Thousands of microbial genomes shed light on interconnected biogeochemical processes in an aquifer system.</title>
        <authorList>
            <person name="Anantharaman K."/>
            <person name="Brown C.T."/>
            <person name="Hug L.A."/>
            <person name="Sharon I."/>
            <person name="Castelle C.J."/>
            <person name="Probst A.J."/>
            <person name="Thomas B.C."/>
            <person name="Singh A."/>
            <person name="Wilkins M.J."/>
            <person name="Karaoz U."/>
            <person name="Brodie E.L."/>
            <person name="Williams K.H."/>
            <person name="Hubbard S.S."/>
            <person name="Banfield J.F."/>
        </authorList>
    </citation>
    <scope>NUCLEOTIDE SEQUENCE [LARGE SCALE GENOMIC DNA]</scope>
</reference>
<dbReference type="STRING" id="1817772.A2527_08845"/>